<feature type="region of interest" description="Disordered" evidence="1">
    <location>
        <begin position="27"/>
        <end position="89"/>
    </location>
</feature>
<evidence type="ECO:0008006" key="5">
    <source>
        <dbReference type="Google" id="ProtNLM"/>
    </source>
</evidence>
<evidence type="ECO:0000256" key="2">
    <source>
        <dbReference type="SAM" id="SignalP"/>
    </source>
</evidence>
<organism evidence="3 4">
    <name type="scientific">Cellulomonas fulva</name>
    <dbReference type="NCBI Taxonomy" id="2835530"/>
    <lineage>
        <taxon>Bacteria</taxon>
        <taxon>Bacillati</taxon>
        <taxon>Actinomycetota</taxon>
        <taxon>Actinomycetes</taxon>
        <taxon>Micrococcales</taxon>
        <taxon>Cellulomonadaceae</taxon>
        <taxon>Cellulomonas</taxon>
    </lineage>
</organism>
<dbReference type="EMBL" id="JAHBOH010000001">
    <property type="protein sequence ID" value="MBT0992904.1"/>
    <property type="molecule type" value="Genomic_DNA"/>
</dbReference>
<dbReference type="RefSeq" id="WP_214345895.1">
    <property type="nucleotide sequence ID" value="NZ_JAHBOH010000001.1"/>
</dbReference>
<evidence type="ECO:0000313" key="3">
    <source>
        <dbReference type="EMBL" id="MBT0992904.1"/>
    </source>
</evidence>
<protein>
    <recommendedName>
        <fullName evidence="5">Secreted protein</fullName>
    </recommendedName>
</protein>
<dbReference type="Proteomes" id="UP000722125">
    <property type="component" value="Unassembled WGS sequence"/>
</dbReference>
<keyword evidence="2" id="KW-0732">Signal</keyword>
<accession>A0ABS5TUW2</accession>
<feature type="chain" id="PRO_5045128517" description="Secreted protein" evidence="2">
    <location>
        <begin position="26"/>
        <end position="216"/>
    </location>
</feature>
<name>A0ABS5TUW2_9CELL</name>
<reference evidence="3 4" key="1">
    <citation type="submission" date="2021-05" db="EMBL/GenBank/DDBJ databases">
        <title>Description of Cellulomonas sp. DKR-3 sp. nov.</title>
        <authorList>
            <person name="Dahal R.H."/>
            <person name="Chaudhary D.K."/>
        </authorList>
    </citation>
    <scope>NUCLEOTIDE SEQUENCE [LARGE SCALE GENOMIC DNA]</scope>
    <source>
        <strain evidence="3 4">DKR-3</strain>
    </source>
</reference>
<keyword evidence="4" id="KW-1185">Reference proteome</keyword>
<sequence length="216" mass="21679">MRRSRVLTAGAACVAALGIAWAVAAAGSDEPPTATAPTSTQEAPQSPSSEPSPAPTASSPSPSPTPRASAAALPSPVRGALKKDGDADDVVAPFLDGEALARSSPDDDTDLDSVATGVALSDLAAEAADLAERGVTQEGRPVVVSATVTEVDMAGKPPTAVVALCLDYADVDLVAEDGTSMVDPSASTRAASILELVQQDGAWLVSRRTFPDDPSC</sequence>
<evidence type="ECO:0000313" key="4">
    <source>
        <dbReference type="Proteomes" id="UP000722125"/>
    </source>
</evidence>
<comment type="caution">
    <text evidence="3">The sequence shown here is derived from an EMBL/GenBank/DDBJ whole genome shotgun (WGS) entry which is preliminary data.</text>
</comment>
<proteinExistence type="predicted"/>
<feature type="signal peptide" evidence="2">
    <location>
        <begin position="1"/>
        <end position="25"/>
    </location>
</feature>
<feature type="compositionally biased region" description="Low complexity" evidence="1">
    <location>
        <begin position="37"/>
        <end position="76"/>
    </location>
</feature>
<evidence type="ECO:0000256" key="1">
    <source>
        <dbReference type="SAM" id="MobiDB-lite"/>
    </source>
</evidence>
<gene>
    <name evidence="3" type="ORF">KIN34_01180</name>
</gene>